<sequence>MGCANEKECKKQVQAHSCGVFLGQDSLANLETKITSLNQNIVNNDIDSHYRGGSVKTEIDDNGSIILFKNAVNSNLLSNQSKIKIIQSFDQGLNIGQYLNVEDSSEEFDQRRTKSFDPSGKWKKINEESKEDLNKEDYNEFLTEFMKQSYKKNKKSYNQKLKVGPTQQIRWSCWKTKLLNEEEYQKYFQFKVTNIYEYLLCPYMNKNQGQFYENNMYQIVKDITRTFPEIKFFEDKQMGQDQLKRTLMATSNLFRKVGYCQGMNFIMGMLLLVSGGDESSVFDCFISLSFRPEYMLVGLFENGFPLLRFLEYVFEDLFKTHLNELYLHFKDQEIVNTIWLTKWLMTLYLYSFPLSKCIRIMDYVISTNIFALIYVALEILVQYKEQLLKMDNMDMIHFFSKKMCKVDESSFTQTNLPSLDTVDIEQVISNAQKYQLKNSQIRKLAIECKAYVSEEYAQLVDKVNYQEQDSDSFVQNYASEVSNITFFVEYFTIKDKQEKLKYLEKIKLYYINQEIVKEKKQD</sequence>
<dbReference type="Pfam" id="PF00566">
    <property type="entry name" value="RabGAP-TBC"/>
    <property type="match status" value="1"/>
</dbReference>
<name>Q22P21_TETTS</name>
<proteinExistence type="predicted"/>
<dbReference type="eggNOG" id="KOG4436">
    <property type="taxonomic scope" value="Eukaryota"/>
</dbReference>
<dbReference type="GO" id="GO:0005096">
    <property type="term" value="F:GTPase activator activity"/>
    <property type="evidence" value="ECO:0007669"/>
    <property type="project" value="TreeGrafter"/>
</dbReference>
<dbReference type="GO" id="GO:0031267">
    <property type="term" value="F:small GTPase binding"/>
    <property type="evidence" value="ECO:0007669"/>
    <property type="project" value="TreeGrafter"/>
</dbReference>
<dbReference type="Gene3D" id="1.10.8.270">
    <property type="entry name" value="putative rabgap domain of human tbc1 domain family member 14 like domains"/>
    <property type="match status" value="1"/>
</dbReference>
<dbReference type="EMBL" id="GG662856">
    <property type="protein sequence ID" value="EAR86990.2"/>
    <property type="molecule type" value="Genomic_DNA"/>
</dbReference>
<dbReference type="Gene3D" id="1.10.472.80">
    <property type="entry name" value="Ypt/Rab-GAP domain of gyp1p, domain 3"/>
    <property type="match status" value="1"/>
</dbReference>
<dbReference type="InterPro" id="IPR035969">
    <property type="entry name" value="Rab-GAP_TBC_sf"/>
</dbReference>
<dbReference type="SMART" id="SM00164">
    <property type="entry name" value="TBC"/>
    <property type="match status" value="1"/>
</dbReference>
<protein>
    <submittedName>
        <fullName evidence="2">Rab-GTPase-TBC domain protein</fullName>
    </submittedName>
</protein>
<dbReference type="PANTHER" id="PTHR47219">
    <property type="entry name" value="RAB GTPASE-ACTIVATING PROTEIN 1-LIKE"/>
    <property type="match status" value="1"/>
</dbReference>
<evidence type="ECO:0000259" key="1">
    <source>
        <dbReference type="PROSITE" id="PS50086"/>
    </source>
</evidence>
<keyword evidence="3" id="KW-1185">Reference proteome</keyword>
<dbReference type="AlphaFoldDB" id="Q22P21"/>
<dbReference type="InParanoid" id="Q22P21"/>
<dbReference type="InterPro" id="IPR050302">
    <property type="entry name" value="Rab_GAP_TBC_domain"/>
</dbReference>
<feature type="domain" description="Rab-GAP TBC" evidence="1">
    <location>
        <begin position="164"/>
        <end position="368"/>
    </location>
</feature>
<accession>Q22P21</accession>
<gene>
    <name evidence="2" type="ORF">TTHERM_00415720</name>
</gene>
<reference evidence="3" key="1">
    <citation type="journal article" date="2006" name="PLoS Biol.">
        <title>Macronuclear genome sequence of the ciliate Tetrahymena thermophila, a model eukaryote.</title>
        <authorList>
            <person name="Eisen J.A."/>
            <person name="Coyne R.S."/>
            <person name="Wu M."/>
            <person name="Wu D."/>
            <person name="Thiagarajan M."/>
            <person name="Wortman J.R."/>
            <person name="Badger J.H."/>
            <person name="Ren Q."/>
            <person name="Amedeo P."/>
            <person name="Jones K.M."/>
            <person name="Tallon L.J."/>
            <person name="Delcher A.L."/>
            <person name="Salzberg S.L."/>
            <person name="Silva J.C."/>
            <person name="Haas B.J."/>
            <person name="Majoros W.H."/>
            <person name="Farzad M."/>
            <person name="Carlton J.M."/>
            <person name="Smith R.K. Jr."/>
            <person name="Garg J."/>
            <person name="Pearlman R.E."/>
            <person name="Karrer K.M."/>
            <person name="Sun L."/>
            <person name="Manning G."/>
            <person name="Elde N.C."/>
            <person name="Turkewitz A.P."/>
            <person name="Asai D.J."/>
            <person name="Wilkes D.E."/>
            <person name="Wang Y."/>
            <person name="Cai H."/>
            <person name="Collins K."/>
            <person name="Stewart B.A."/>
            <person name="Lee S.R."/>
            <person name="Wilamowska K."/>
            <person name="Weinberg Z."/>
            <person name="Ruzzo W.L."/>
            <person name="Wloga D."/>
            <person name="Gaertig J."/>
            <person name="Frankel J."/>
            <person name="Tsao C.-C."/>
            <person name="Gorovsky M.A."/>
            <person name="Keeling P.J."/>
            <person name="Waller R.F."/>
            <person name="Patron N.J."/>
            <person name="Cherry J.M."/>
            <person name="Stover N.A."/>
            <person name="Krieger C.J."/>
            <person name="del Toro C."/>
            <person name="Ryder H.F."/>
            <person name="Williamson S.C."/>
            <person name="Barbeau R.A."/>
            <person name="Hamilton E.P."/>
            <person name="Orias E."/>
        </authorList>
    </citation>
    <scope>NUCLEOTIDE SEQUENCE [LARGE SCALE GENOMIC DNA]</scope>
    <source>
        <strain evidence="3">SB210</strain>
    </source>
</reference>
<dbReference type="KEGG" id="tet:TTHERM_00415720"/>
<dbReference type="InterPro" id="IPR000195">
    <property type="entry name" value="Rab-GAP-TBC_dom"/>
</dbReference>
<dbReference type="OrthoDB" id="295078at2759"/>
<dbReference type="SUPFAM" id="SSF47923">
    <property type="entry name" value="Ypt/Rab-GAP domain of gyp1p"/>
    <property type="match status" value="2"/>
</dbReference>
<evidence type="ECO:0000313" key="3">
    <source>
        <dbReference type="Proteomes" id="UP000009168"/>
    </source>
</evidence>
<dbReference type="GeneID" id="7834967"/>
<organism evidence="2 3">
    <name type="scientific">Tetrahymena thermophila (strain SB210)</name>
    <dbReference type="NCBI Taxonomy" id="312017"/>
    <lineage>
        <taxon>Eukaryota</taxon>
        <taxon>Sar</taxon>
        <taxon>Alveolata</taxon>
        <taxon>Ciliophora</taxon>
        <taxon>Intramacronucleata</taxon>
        <taxon>Oligohymenophorea</taxon>
        <taxon>Hymenostomatida</taxon>
        <taxon>Tetrahymenina</taxon>
        <taxon>Tetrahymenidae</taxon>
        <taxon>Tetrahymena</taxon>
    </lineage>
</organism>
<dbReference type="PROSITE" id="PS50086">
    <property type="entry name" value="TBC_RABGAP"/>
    <property type="match status" value="1"/>
</dbReference>
<dbReference type="HOGENOM" id="CLU_468153_0_0_1"/>
<dbReference type="PANTHER" id="PTHR47219:SF15">
    <property type="entry name" value="TBC1 DOMAIN FAMILY MEMBER 12 ISOFORM X1"/>
    <property type="match status" value="1"/>
</dbReference>
<evidence type="ECO:0000313" key="2">
    <source>
        <dbReference type="EMBL" id="EAR86990.2"/>
    </source>
</evidence>
<dbReference type="Proteomes" id="UP000009168">
    <property type="component" value="Unassembled WGS sequence"/>
</dbReference>
<dbReference type="RefSeq" id="XP_001007235.2">
    <property type="nucleotide sequence ID" value="XM_001007235.3"/>
</dbReference>